<reference evidence="2" key="1">
    <citation type="journal article" date="2022" name="Mol. Ecol. Resour.">
        <title>The genomes of chicory, endive, great burdock and yacon provide insights into Asteraceae palaeo-polyploidization history and plant inulin production.</title>
        <authorList>
            <person name="Fan W."/>
            <person name="Wang S."/>
            <person name="Wang H."/>
            <person name="Wang A."/>
            <person name="Jiang F."/>
            <person name="Liu H."/>
            <person name="Zhao H."/>
            <person name="Xu D."/>
            <person name="Zhang Y."/>
        </authorList>
    </citation>
    <scope>NUCLEOTIDE SEQUENCE [LARGE SCALE GENOMIC DNA]</scope>
    <source>
        <strain evidence="2">cv. Niubang</strain>
    </source>
</reference>
<dbReference type="EMBL" id="CM042050">
    <property type="protein sequence ID" value="KAI3735370.1"/>
    <property type="molecule type" value="Genomic_DNA"/>
</dbReference>
<evidence type="ECO:0000313" key="1">
    <source>
        <dbReference type="EMBL" id="KAI3735370.1"/>
    </source>
</evidence>
<reference evidence="1 2" key="2">
    <citation type="journal article" date="2022" name="Mol. Ecol. Resour.">
        <title>The genomes of chicory, endive, great burdock and yacon provide insights into Asteraceae paleo-polyploidization history and plant inulin production.</title>
        <authorList>
            <person name="Fan W."/>
            <person name="Wang S."/>
            <person name="Wang H."/>
            <person name="Wang A."/>
            <person name="Jiang F."/>
            <person name="Liu H."/>
            <person name="Zhao H."/>
            <person name="Xu D."/>
            <person name="Zhang Y."/>
        </authorList>
    </citation>
    <scope>NUCLEOTIDE SEQUENCE [LARGE SCALE GENOMIC DNA]</scope>
    <source>
        <strain evidence="2">cv. Niubang</strain>
    </source>
</reference>
<name>A0ACB9CM62_ARCLA</name>
<gene>
    <name evidence="1" type="ORF">L6452_14866</name>
</gene>
<keyword evidence="2" id="KW-1185">Reference proteome</keyword>
<organism evidence="1 2">
    <name type="scientific">Arctium lappa</name>
    <name type="common">Greater burdock</name>
    <name type="synonym">Lappa major</name>
    <dbReference type="NCBI Taxonomy" id="4217"/>
    <lineage>
        <taxon>Eukaryota</taxon>
        <taxon>Viridiplantae</taxon>
        <taxon>Streptophyta</taxon>
        <taxon>Embryophyta</taxon>
        <taxon>Tracheophyta</taxon>
        <taxon>Spermatophyta</taxon>
        <taxon>Magnoliopsida</taxon>
        <taxon>eudicotyledons</taxon>
        <taxon>Gunneridae</taxon>
        <taxon>Pentapetalae</taxon>
        <taxon>asterids</taxon>
        <taxon>campanulids</taxon>
        <taxon>Asterales</taxon>
        <taxon>Asteraceae</taxon>
        <taxon>Carduoideae</taxon>
        <taxon>Cardueae</taxon>
        <taxon>Arctiinae</taxon>
        <taxon>Arctium</taxon>
    </lineage>
</organism>
<proteinExistence type="predicted"/>
<evidence type="ECO:0000313" key="2">
    <source>
        <dbReference type="Proteomes" id="UP001055879"/>
    </source>
</evidence>
<accession>A0ACB9CM62</accession>
<comment type="caution">
    <text evidence="1">The sequence shown here is derived from an EMBL/GenBank/DDBJ whole genome shotgun (WGS) entry which is preliminary data.</text>
</comment>
<protein>
    <submittedName>
        <fullName evidence="1">Uncharacterized protein</fullName>
    </submittedName>
</protein>
<sequence>MGPGSVERKRPNPTTRTPLGLQEEIIHFGDSVILEEPLESDIIVQDLTIRAPVDSPNNDGIFPGLN</sequence>
<dbReference type="Proteomes" id="UP001055879">
    <property type="component" value="Linkage Group LG04"/>
</dbReference>